<comment type="caution">
    <text evidence="1">The sequence shown here is derived from an EMBL/GenBank/DDBJ whole genome shotgun (WGS) entry which is preliminary data.</text>
</comment>
<dbReference type="AlphaFoldDB" id="A0A0A0BGA6"/>
<dbReference type="RefSeq" id="WP_036313594.1">
    <property type="nucleotide sequence ID" value="NZ_JRQD01000003.1"/>
</dbReference>
<dbReference type="Proteomes" id="UP000029999">
    <property type="component" value="Unassembled WGS sequence"/>
</dbReference>
<reference evidence="1 2" key="1">
    <citation type="submission" date="2014-09" db="EMBL/GenBank/DDBJ databases">
        <authorList>
            <person name="Grob C."/>
            <person name="Taubert M."/>
            <person name="Howat A.M."/>
            <person name="Burns O.J."/>
            <person name="Dixon J.L."/>
            <person name="Chen Y."/>
            <person name="Murrell J.C."/>
        </authorList>
    </citation>
    <scope>NUCLEOTIDE SEQUENCE [LARGE SCALE GENOMIC DNA]</scope>
    <source>
        <strain evidence="1">L4</strain>
    </source>
</reference>
<organism evidence="1 2">
    <name type="scientific">Methylophaga thiooxydans</name>
    <dbReference type="NCBI Taxonomy" id="392484"/>
    <lineage>
        <taxon>Bacteria</taxon>
        <taxon>Pseudomonadati</taxon>
        <taxon>Pseudomonadota</taxon>
        <taxon>Gammaproteobacteria</taxon>
        <taxon>Thiotrichales</taxon>
        <taxon>Piscirickettsiaceae</taxon>
        <taxon>Methylophaga</taxon>
    </lineage>
</organism>
<dbReference type="STRING" id="392484.LP43_1400"/>
<gene>
    <name evidence="1" type="ORF">LP43_1400</name>
</gene>
<dbReference type="Pfam" id="PF11927">
    <property type="entry name" value="HODM_asu-like"/>
    <property type="match status" value="1"/>
</dbReference>
<dbReference type="EMBL" id="JRQD01000003">
    <property type="protein sequence ID" value="KGM06905.1"/>
    <property type="molecule type" value="Genomic_DNA"/>
</dbReference>
<evidence type="ECO:0000313" key="1">
    <source>
        <dbReference type="EMBL" id="KGM06905.1"/>
    </source>
</evidence>
<name>A0A0A0BGA6_9GAMM</name>
<evidence type="ECO:0008006" key="3">
    <source>
        <dbReference type="Google" id="ProtNLM"/>
    </source>
</evidence>
<protein>
    <recommendedName>
        <fullName evidence="3">DUF3445 domain-containing protein</fullName>
    </recommendedName>
</protein>
<proteinExistence type="predicted"/>
<evidence type="ECO:0000313" key="2">
    <source>
        <dbReference type="Proteomes" id="UP000029999"/>
    </source>
</evidence>
<accession>A0A0A0BGA6</accession>
<sequence>MNTQFKQETFRDDYTYTNSAEAIRRFPFPFAEDEYMYSVNIEMHGEGTGAAGSVFEHGIDVDEHYIAECEDRRIVLDEDPDRYTALPHMMDAQWDMVELMMDSLSKDYPEHFQLKKDGDNWHWVNKPLGIDQTFVFGDEATLPMQPFEYISRQVQGDWIILDQRDDDLFADMGMVTSQADWSMAFDAGMSFKEWHGPVPQANEIGIFDRALKYLLHLQYGSPVRRLNWTMTINPRLDTSPENYPFWGPDNASVTPENVGDKVYLRVELQALFRLPRSNAIAFSVRGYLISLNELITYPRWGKRLHRVLKQLHPDLSEYKGLDNYRQTVIDFLAPLDDGADLGLGTHPE</sequence>
<dbReference type="InterPro" id="IPR021848">
    <property type="entry name" value="HODM_asu-like"/>
</dbReference>